<feature type="binding site" evidence="10">
    <location>
        <begin position="96"/>
        <end position="97"/>
    </location>
    <ligand>
        <name>ATP</name>
        <dbReference type="ChEBI" id="CHEBI:30616"/>
    </ligand>
</feature>
<dbReference type="FunFam" id="3.40.50.2020:FF:000007">
    <property type="entry name" value="Ribose-phosphate pyrophosphokinase"/>
    <property type="match status" value="1"/>
</dbReference>
<dbReference type="GO" id="GO:0005524">
    <property type="term" value="F:ATP binding"/>
    <property type="evidence" value="ECO:0007669"/>
    <property type="project" value="UniProtKB-KW"/>
</dbReference>
<evidence type="ECO:0000256" key="6">
    <source>
        <dbReference type="ARBA" id="ARBA00022777"/>
    </source>
</evidence>
<keyword evidence="3 10" id="KW-0479">Metal-binding</keyword>
<comment type="similarity">
    <text evidence="10">Belongs to the ribose-phosphate pyrophosphokinase family. Class I subfamily.</text>
</comment>
<dbReference type="UniPathway" id="UPA00087">
    <property type="reaction ID" value="UER00172"/>
</dbReference>
<feature type="binding site" evidence="10">
    <location>
        <position position="221"/>
    </location>
    <ligand>
        <name>D-ribose 5-phosphate</name>
        <dbReference type="ChEBI" id="CHEBI:78346"/>
    </ligand>
</feature>
<reference evidence="12" key="1">
    <citation type="journal article" date="2020" name="mSystems">
        <title>Genome- and Community-Level Interaction Insights into Carbon Utilization and Element Cycling Functions of Hydrothermarchaeota in Hydrothermal Sediment.</title>
        <authorList>
            <person name="Zhou Z."/>
            <person name="Liu Y."/>
            <person name="Xu W."/>
            <person name="Pan J."/>
            <person name="Luo Z.H."/>
            <person name="Li M."/>
        </authorList>
    </citation>
    <scope>NUCLEOTIDE SEQUENCE [LARGE SCALE GENOMIC DNA]</scope>
    <source>
        <strain evidence="12">SpSt-876</strain>
    </source>
</reference>
<evidence type="ECO:0000256" key="4">
    <source>
        <dbReference type="ARBA" id="ARBA00022727"/>
    </source>
</evidence>
<dbReference type="InterPro" id="IPR029057">
    <property type="entry name" value="PRTase-like"/>
</dbReference>
<dbReference type="GO" id="GO:0006164">
    <property type="term" value="P:purine nucleotide biosynthetic process"/>
    <property type="evidence" value="ECO:0007669"/>
    <property type="project" value="TreeGrafter"/>
</dbReference>
<feature type="binding site" evidence="10">
    <location>
        <begin position="225"/>
        <end position="229"/>
    </location>
    <ligand>
        <name>D-ribose 5-phosphate</name>
        <dbReference type="ChEBI" id="CHEBI:78346"/>
    </ligand>
</feature>
<dbReference type="NCBIfam" id="TIGR01251">
    <property type="entry name" value="ribP_PPkin"/>
    <property type="match status" value="1"/>
</dbReference>
<dbReference type="InterPro" id="IPR005946">
    <property type="entry name" value="Rib-P_diPkinase"/>
</dbReference>
<feature type="domain" description="Ribose-phosphate pyrophosphokinase N-terminal" evidence="11">
    <location>
        <begin position="5"/>
        <end position="120"/>
    </location>
</feature>
<comment type="function">
    <text evidence="10">Involved in the biosynthesis of the central metabolite phospho-alpha-D-ribosyl-1-pyrophosphate (PRPP) via the transfer of pyrophosphoryl group from ATP to 1-hydroxyl of ribose-5-phosphate (Rib-5-P).</text>
</comment>
<keyword evidence="5 10" id="KW-0547">Nucleotide-binding</keyword>
<evidence type="ECO:0000259" key="11">
    <source>
        <dbReference type="Pfam" id="PF13793"/>
    </source>
</evidence>
<evidence type="ECO:0000256" key="2">
    <source>
        <dbReference type="ARBA" id="ARBA00022679"/>
    </source>
</evidence>
<comment type="pathway">
    <text evidence="10">Metabolic intermediate biosynthesis; 5-phospho-alpha-D-ribose 1-diphosphate biosynthesis; 5-phospho-alpha-D-ribose 1-diphosphate from D-ribose 5-phosphate (route I): step 1/1.</text>
</comment>
<protein>
    <recommendedName>
        <fullName evidence="10">Ribose-phosphate pyrophosphokinase</fullName>
        <shortName evidence="10">RPPK</shortName>
        <ecNumber evidence="10">2.7.6.1</ecNumber>
    </recommendedName>
    <alternativeName>
        <fullName evidence="10">5-phospho-D-ribosyl alpha-1-diphosphate synthase</fullName>
    </alternativeName>
    <alternativeName>
        <fullName evidence="10">Phosphoribosyl diphosphate synthase</fullName>
    </alternativeName>
    <alternativeName>
        <fullName evidence="10">Phosphoribosyl pyrophosphate synthase</fullName>
        <shortName evidence="10">P-Rib-PP synthase</shortName>
        <shortName evidence="10">PRPP synthase</shortName>
        <shortName evidence="10">PRPPase</shortName>
    </alternativeName>
</protein>
<comment type="caution">
    <text evidence="12">The sequence shown here is derived from an EMBL/GenBank/DDBJ whole genome shotgun (WGS) entry which is preliminary data.</text>
</comment>
<dbReference type="Gene3D" id="3.40.50.2020">
    <property type="match status" value="2"/>
</dbReference>
<dbReference type="Pfam" id="PF13793">
    <property type="entry name" value="Pribosyltran_N"/>
    <property type="match status" value="1"/>
</dbReference>
<feature type="binding site" evidence="10">
    <location>
        <position position="130"/>
    </location>
    <ligand>
        <name>Mg(2+)</name>
        <dbReference type="ChEBI" id="CHEBI:18420"/>
    </ligand>
</feature>
<dbReference type="HAMAP" id="MF_00583_B">
    <property type="entry name" value="RibP_PPkinase_B"/>
    <property type="match status" value="1"/>
</dbReference>
<evidence type="ECO:0000256" key="9">
    <source>
        <dbReference type="ARBA" id="ARBA00049535"/>
    </source>
</evidence>
<dbReference type="EMBL" id="DTLI01000031">
    <property type="protein sequence ID" value="HHS51506.1"/>
    <property type="molecule type" value="Genomic_DNA"/>
</dbReference>
<dbReference type="Pfam" id="PF14572">
    <property type="entry name" value="Pribosyl_synth"/>
    <property type="match status" value="1"/>
</dbReference>
<dbReference type="InterPro" id="IPR029099">
    <property type="entry name" value="Pribosyltran_N"/>
</dbReference>
<dbReference type="FunFam" id="3.40.50.2020:FF:000002">
    <property type="entry name" value="Ribose-phosphate pyrophosphokinase"/>
    <property type="match status" value="1"/>
</dbReference>
<feature type="binding site" evidence="10">
    <location>
        <begin position="38"/>
        <end position="40"/>
    </location>
    <ligand>
        <name>ATP</name>
        <dbReference type="ChEBI" id="CHEBI:30616"/>
    </ligand>
</feature>
<accession>A0A7C6A8P9</accession>
<keyword evidence="7 10" id="KW-0067">ATP-binding</keyword>
<sequence>MLEELKVFSGRANLPLAQKIVAHLGIKLGNARIRNFADGEIRIKIEENVRGVDVFVIQPTHPPAENILELLLMLDALKRASADRITAVIPYYGYARQDRKDEPRVPISAKLVADLIVTAGANRVLTMDLHAEQIQGYFNVPVDHLYSTPILLDYFKQDKASLGQLVVTSDVGRANRARGFAKRLGDDIPIAVVDKRRPEPNQAEVVNIIGEVEGKVALIFDDIIDTGGTVLKAAEALLRLKARKVMVCATHPVFSSDCVAKIAASEIDKVVVTDTIDLPASKRNNKIEVLSVSPLLAEAIARIHKGQSVSSLFV</sequence>
<dbReference type="GO" id="GO:0002189">
    <property type="term" value="C:ribose phosphate diphosphokinase complex"/>
    <property type="evidence" value="ECO:0007669"/>
    <property type="project" value="TreeGrafter"/>
</dbReference>
<dbReference type="GO" id="GO:0004749">
    <property type="term" value="F:ribose phosphate diphosphokinase activity"/>
    <property type="evidence" value="ECO:0007669"/>
    <property type="project" value="UniProtKB-UniRule"/>
</dbReference>
<dbReference type="AlphaFoldDB" id="A0A7C6A8P9"/>
<dbReference type="PANTHER" id="PTHR10210:SF41">
    <property type="entry name" value="RIBOSE-PHOSPHATE PYROPHOSPHOKINASE 1, CHLOROPLASTIC"/>
    <property type="match status" value="1"/>
</dbReference>
<evidence type="ECO:0000256" key="7">
    <source>
        <dbReference type="ARBA" id="ARBA00022840"/>
    </source>
</evidence>
<dbReference type="SMART" id="SM01400">
    <property type="entry name" value="Pribosyltran_N"/>
    <property type="match status" value="1"/>
</dbReference>
<dbReference type="GO" id="GO:0006015">
    <property type="term" value="P:5-phosphoribose 1-diphosphate biosynthetic process"/>
    <property type="evidence" value="ECO:0007669"/>
    <property type="project" value="UniProtKB-UniRule"/>
</dbReference>
<evidence type="ECO:0000256" key="3">
    <source>
        <dbReference type="ARBA" id="ARBA00022723"/>
    </source>
</evidence>
<dbReference type="PROSITE" id="PS00114">
    <property type="entry name" value="PRPP_SYNTHASE"/>
    <property type="match status" value="1"/>
</dbReference>
<organism evidence="12">
    <name type="scientific">candidate division WOR-3 bacterium</name>
    <dbReference type="NCBI Taxonomy" id="2052148"/>
    <lineage>
        <taxon>Bacteria</taxon>
        <taxon>Bacteria division WOR-3</taxon>
    </lineage>
</organism>
<evidence type="ECO:0000256" key="5">
    <source>
        <dbReference type="ARBA" id="ARBA00022741"/>
    </source>
</evidence>
<feature type="active site" evidence="10">
    <location>
        <position position="195"/>
    </location>
</feature>
<evidence type="ECO:0000256" key="1">
    <source>
        <dbReference type="ARBA" id="ARBA00022490"/>
    </source>
</evidence>
<keyword evidence="8 10" id="KW-0460">Magnesium</keyword>
<keyword evidence="2 10" id="KW-0808">Transferase</keyword>
<keyword evidence="1 10" id="KW-0963">Cytoplasm</keyword>
<dbReference type="InterPro" id="IPR000836">
    <property type="entry name" value="PRTase_dom"/>
</dbReference>
<dbReference type="CDD" id="cd06223">
    <property type="entry name" value="PRTases_typeI"/>
    <property type="match status" value="1"/>
</dbReference>
<comment type="cofactor">
    <cofactor evidence="10">
        <name>Mg(2+)</name>
        <dbReference type="ChEBI" id="CHEBI:18420"/>
    </cofactor>
    <text evidence="10">Binds 2 Mg(2+) ions per subunit.</text>
</comment>
<gene>
    <name evidence="10" type="primary">prs</name>
    <name evidence="12" type="ORF">ENW73_01390</name>
</gene>
<proteinExistence type="inferred from homology"/>
<dbReference type="PANTHER" id="PTHR10210">
    <property type="entry name" value="RIBOSE-PHOSPHATE DIPHOSPHOKINASE FAMILY MEMBER"/>
    <property type="match status" value="1"/>
</dbReference>
<name>A0A7C6A8P9_UNCW3</name>
<comment type="subunit">
    <text evidence="10">Homohexamer.</text>
</comment>
<keyword evidence="4 10" id="KW-0545">Nucleotide biosynthesis</keyword>
<dbReference type="GO" id="GO:0016301">
    <property type="term" value="F:kinase activity"/>
    <property type="evidence" value="ECO:0007669"/>
    <property type="project" value="UniProtKB-KW"/>
</dbReference>
<dbReference type="GO" id="GO:0005737">
    <property type="term" value="C:cytoplasm"/>
    <property type="evidence" value="ECO:0007669"/>
    <property type="project" value="UniProtKB-SubCell"/>
</dbReference>
<dbReference type="InterPro" id="IPR000842">
    <property type="entry name" value="PRib_PP_synth_CS"/>
</dbReference>
<comment type="catalytic activity">
    <reaction evidence="9 10">
        <text>D-ribose 5-phosphate + ATP = 5-phospho-alpha-D-ribose 1-diphosphate + AMP + H(+)</text>
        <dbReference type="Rhea" id="RHEA:15609"/>
        <dbReference type="ChEBI" id="CHEBI:15378"/>
        <dbReference type="ChEBI" id="CHEBI:30616"/>
        <dbReference type="ChEBI" id="CHEBI:58017"/>
        <dbReference type="ChEBI" id="CHEBI:78346"/>
        <dbReference type="ChEBI" id="CHEBI:456215"/>
        <dbReference type="EC" id="2.7.6.1"/>
    </reaction>
</comment>
<dbReference type="InterPro" id="IPR037515">
    <property type="entry name" value="Rib-P_diPkinase_bac"/>
</dbReference>
<evidence type="ECO:0000256" key="10">
    <source>
        <dbReference type="HAMAP-Rule" id="MF_00583"/>
    </source>
</evidence>
<dbReference type="EC" id="2.7.6.1" evidence="10"/>
<dbReference type="GO" id="GO:0009156">
    <property type="term" value="P:ribonucleoside monophosphate biosynthetic process"/>
    <property type="evidence" value="ECO:0007669"/>
    <property type="project" value="InterPro"/>
</dbReference>
<feature type="binding site" evidence="10">
    <location>
        <position position="197"/>
    </location>
    <ligand>
        <name>D-ribose 5-phosphate</name>
        <dbReference type="ChEBI" id="CHEBI:78346"/>
    </ligand>
</feature>
<evidence type="ECO:0000256" key="8">
    <source>
        <dbReference type="ARBA" id="ARBA00022842"/>
    </source>
</evidence>
<feature type="binding site" evidence="10">
    <location>
        <position position="170"/>
    </location>
    <ligand>
        <name>Mg(2+)</name>
        <dbReference type="ChEBI" id="CHEBI:18420"/>
    </ligand>
</feature>
<dbReference type="GO" id="GO:0000287">
    <property type="term" value="F:magnesium ion binding"/>
    <property type="evidence" value="ECO:0007669"/>
    <property type="project" value="UniProtKB-UniRule"/>
</dbReference>
<evidence type="ECO:0000313" key="12">
    <source>
        <dbReference type="EMBL" id="HHS51506.1"/>
    </source>
</evidence>
<comment type="subcellular location">
    <subcellularLocation>
        <location evidence="10">Cytoplasm</location>
    </subcellularLocation>
</comment>
<keyword evidence="6 10" id="KW-0418">Kinase</keyword>
<dbReference type="NCBIfam" id="NF002320">
    <property type="entry name" value="PRK01259.1"/>
    <property type="match status" value="1"/>
</dbReference>
<dbReference type="SUPFAM" id="SSF53271">
    <property type="entry name" value="PRTase-like"/>
    <property type="match status" value="1"/>
</dbReference>